<gene>
    <name evidence="2" type="ORF">HYH03_017466</name>
</gene>
<accession>A0A835XGI7</accession>
<evidence type="ECO:0000256" key="1">
    <source>
        <dbReference type="SAM" id="MobiDB-lite"/>
    </source>
</evidence>
<proteinExistence type="predicted"/>
<feature type="compositionally biased region" description="Low complexity" evidence="1">
    <location>
        <begin position="133"/>
        <end position="149"/>
    </location>
</feature>
<protein>
    <submittedName>
        <fullName evidence="2">Uncharacterized protein</fullName>
    </submittedName>
</protein>
<feature type="compositionally biased region" description="Low complexity" evidence="1">
    <location>
        <begin position="67"/>
        <end position="77"/>
    </location>
</feature>
<dbReference type="EMBL" id="JAEHOE010000169">
    <property type="protein sequence ID" value="KAG2483663.1"/>
    <property type="molecule type" value="Genomic_DNA"/>
</dbReference>
<feature type="region of interest" description="Disordered" evidence="1">
    <location>
        <begin position="61"/>
        <end position="149"/>
    </location>
</feature>
<comment type="caution">
    <text evidence="2">The sequence shown here is derived from an EMBL/GenBank/DDBJ whole genome shotgun (WGS) entry which is preliminary data.</text>
</comment>
<evidence type="ECO:0000313" key="3">
    <source>
        <dbReference type="Proteomes" id="UP000612055"/>
    </source>
</evidence>
<evidence type="ECO:0000313" key="2">
    <source>
        <dbReference type="EMBL" id="KAG2483663.1"/>
    </source>
</evidence>
<dbReference type="Proteomes" id="UP000612055">
    <property type="component" value="Unassembled WGS sequence"/>
</dbReference>
<reference evidence="2" key="1">
    <citation type="journal article" date="2020" name="bioRxiv">
        <title>Comparative genomics of Chlamydomonas.</title>
        <authorList>
            <person name="Craig R.J."/>
            <person name="Hasan A.R."/>
            <person name="Ness R.W."/>
            <person name="Keightley P.D."/>
        </authorList>
    </citation>
    <scope>NUCLEOTIDE SEQUENCE</scope>
    <source>
        <strain evidence="2">CCAP 11/70</strain>
    </source>
</reference>
<organism evidence="2 3">
    <name type="scientific">Edaphochlamys debaryana</name>
    <dbReference type="NCBI Taxonomy" id="47281"/>
    <lineage>
        <taxon>Eukaryota</taxon>
        <taxon>Viridiplantae</taxon>
        <taxon>Chlorophyta</taxon>
        <taxon>core chlorophytes</taxon>
        <taxon>Chlorophyceae</taxon>
        <taxon>CS clade</taxon>
        <taxon>Chlamydomonadales</taxon>
        <taxon>Chlamydomonadales incertae sedis</taxon>
        <taxon>Edaphochlamys</taxon>
    </lineage>
</organism>
<dbReference type="AlphaFoldDB" id="A0A835XGI7"/>
<keyword evidence="3" id="KW-1185">Reference proteome</keyword>
<name>A0A835XGI7_9CHLO</name>
<sequence length="149" mass="15145">MVAAANASVAVAAKAVGELRRAHPESCSTELTIRGLPSGSDDWDWRGLKRWLTLQVTMQRHRRPEHATTAGAAEAATDVWSGGRRRAAHGSRGTWATGPRVLGVTSGGGGERPGGTRKTGGRLRDTGGGGRLPGTPSEATAAAAAAAGG</sequence>